<evidence type="ECO:0000313" key="2">
    <source>
        <dbReference type="EMBL" id="PZX40708.1"/>
    </source>
</evidence>
<proteinExistence type="predicted"/>
<sequence>MPDWRAHDLSHKFQIASRHQPGLNLALRRYGAGPPVLFVHGATFSGRIFDIPHPGLNWLQDVAQSGFCAYALDIRGYGLSQPCAFPPARPYATGAEAIEDIADAVDWISARHGGVPVSLVGWSWGTLTTARYVAQTMQGLVNALVLYAPIFAQRNQGWIDMLADPADPQRLRQLAPFRLVTMADTTERWDSQIPAGADWRCESALTALVEASIADDGASMLAPSPAFRVPNGTFLDLWECFNGRSIYDPADITCPTLLIRGAQDPTSTRQDALGVFDRLGAPDRAYIEIADGTHFINAEHRAPALFAQVAAFLRRINRPSPQQEREGAL</sequence>
<dbReference type="SUPFAM" id="SSF53474">
    <property type="entry name" value="alpha/beta-Hydrolases"/>
    <property type="match status" value="1"/>
</dbReference>
<dbReference type="PANTHER" id="PTHR43194:SF2">
    <property type="entry name" value="PEROXISOMAL MEMBRANE PROTEIN LPX1"/>
    <property type="match status" value="1"/>
</dbReference>
<dbReference type="Gene3D" id="3.40.50.1820">
    <property type="entry name" value="alpha/beta hydrolase"/>
    <property type="match status" value="1"/>
</dbReference>
<dbReference type="PANTHER" id="PTHR43194">
    <property type="entry name" value="HYDROLASE ALPHA/BETA FOLD FAMILY"/>
    <property type="match status" value="1"/>
</dbReference>
<gene>
    <name evidence="2" type="ORF">LY56_02591</name>
</gene>
<dbReference type="AlphaFoldDB" id="A0A2W7PX26"/>
<dbReference type="OrthoDB" id="5492442at2"/>
<name>A0A2W7PX26_9RHOB</name>
<dbReference type="RefSeq" id="WP_071470019.1">
    <property type="nucleotide sequence ID" value="NZ_MEHT01000023.1"/>
</dbReference>
<reference evidence="2 3" key="1">
    <citation type="submission" date="2018-06" db="EMBL/GenBank/DDBJ databases">
        <title>Genomic Encyclopedia of Archaeal and Bacterial Type Strains, Phase II (KMG-II): from individual species to whole genera.</title>
        <authorList>
            <person name="Goeker M."/>
        </authorList>
    </citation>
    <scope>NUCLEOTIDE SEQUENCE [LARGE SCALE GENOMIC DNA]</scope>
    <source>
        <strain evidence="2 3">DSM 13087</strain>
    </source>
</reference>
<comment type="caution">
    <text evidence="2">The sequence shown here is derived from an EMBL/GenBank/DDBJ whole genome shotgun (WGS) entry which is preliminary data.</text>
</comment>
<dbReference type="InterPro" id="IPR029058">
    <property type="entry name" value="AB_hydrolase_fold"/>
</dbReference>
<evidence type="ECO:0000313" key="3">
    <source>
        <dbReference type="Proteomes" id="UP000249364"/>
    </source>
</evidence>
<organism evidence="2 3">
    <name type="scientific">Roseinatronobacter thiooxidans</name>
    <dbReference type="NCBI Taxonomy" id="121821"/>
    <lineage>
        <taxon>Bacteria</taxon>
        <taxon>Pseudomonadati</taxon>
        <taxon>Pseudomonadota</taxon>
        <taxon>Alphaproteobacteria</taxon>
        <taxon>Rhodobacterales</taxon>
        <taxon>Paracoccaceae</taxon>
        <taxon>Roseinatronobacter</taxon>
    </lineage>
</organism>
<evidence type="ECO:0000259" key="1">
    <source>
        <dbReference type="Pfam" id="PF00561"/>
    </source>
</evidence>
<keyword evidence="3" id="KW-1185">Reference proteome</keyword>
<dbReference type="InterPro" id="IPR000073">
    <property type="entry name" value="AB_hydrolase_1"/>
</dbReference>
<dbReference type="GO" id="GO:0016787">
    <property type="term" value="F:hydrolase activity"/>
    <property type="evidence" value="ECO:0007669"/>
    <property type="project" value="UniProtKB-KW"/>
</dbReference>
<dbReference type="EMBL" id="QKZQ01000012">
    <property type="protein sequence ID" value="PZX40708.1"/>
    <property type="molecule type" value="Genomic_DNA"/>
</dbReference>
<keyword evidence="2" id="KW-0378">Hydrolase</keyword>
<feature type="domain" description="AB hydrolase-1" evidence="1">
    <location>
        <begin position="34"/>
        <end position="300"/>
    </location>
</feature>
<dbReference type="InterPro" id="IPR050228">
    <property type="entry name" value="Carboxylesterase_BioH"/>
</dbReference>
<dbReference type="STRING" id="121821.GCA_001870675_01244"/>
<dbReference type="Proteomes" id="UP000249364">
    <property type="component" value="Unassembled WGS sequence"/>
</dbReference>
<dbReference type="Pfam" id="PF00561">
    <property type="entry name" value="Abhydrolase_1"/>
    <property type="match status" value="1"/>
</dbReference>
<accession>A0A2W7PX26</accession>
<protein>
    <submittedName>
        <fullName evidence="2">Alpha-beta hydrolase superfamily lysophospholipase</fullName>
    </submittedName>
</protein>